<evidence type="ECO:0000256" key="6">
    <source>
        <dbReference type="ARBA" id="ARBA00022989"/>
    </source>
</evidence>
<keyword evidence="3" id="KW-0813">Transport</keyword>
<dbReference type="InterPro" id="IPR000060">
    <property type="entry name" value="BCCT_transptr"/>
</dbReference>
<keyword evidence="10" id="KW-1185">Reference proteome</keyword>
<dbReference type="RefSeq" id="WP_272446009.1">
    <property type="nucleotide sequence ID" value="NZ_JAMQKC010000005.1"/>
</dbReference>
<keyword evidence="4" id="KW-1003">Cell membrane</keyword>
<evidence type="ECO:0000256" key="5">
    <source>
        <dbReference type="ARBA" id="ARBA00022692"/>
    </source>
</evidence>
<feature type="transmembrane region" description="Helical" evidence="8">
    <location>
        <begin position="258"/>
        <end position="278"/>
    </location>
</feature>
<feature type="transmembrane region" description="Helical" evidence="8">
    <location>
        <begin position="441"/>
        <end position="460"/>
    </location>
</feature>
<evidence type="ECO:0000256" key="3">
    <source>
        <dbReference type="ARBA" id="ARBA00022448"/>
    </source>
</evidence>
<dbReference type="AlphaFoldDB" id="A0A9X4AGD1"/>
<proteinExistence type="inferred from homology"/>
<dbReference type="EMBL" id="JAMQKC010000005">
    <property type="protein sequence ID" value="MDC3416963.1"/>
    <property type="molecule type" value="Genomic_DNA"/>
</dbReference>
<feature type="transmembrane region" description="Helical" evidence="8">
    <location>
        <begin position="9"/>
        <end position="28"/>
    </location>
</feature>
<comment type="similarity">
    <text evidence="2">Belongs to the BCCT transporter (TC 2.A.15) family.</text>
</comment>
<evidence type="ECO:0000256" key="7">
    <source>
        <dbReference type="ARBA" id="ARBA00023136"/>
    </source>
</evidence>
<feature type="transmembrane region" description="Helical" evidence="8">
    <location>
        <begin position="343"/>
        <end position="367"/>
    </location>
</feature>
<dbReference type="Pfam" id="PF02028">
    <property type="entry name" value="BCCT"/>
    <property type="match status" value="1"/>
</dbReference>
<dbReference type="GO" id="GO:0022857">
    <property type="term" value="F:transmembrane transporter activity"/>
    <property type="evidence" value="ECO:0007669"/>
    <property type="project" value="InterPro"/>
</dbReference>
<dbReference type="GO" id="GO:0005886">
    <property type="term" value="C:plasma membrane"/>
    <property type="evidence" value="ECO:0007669"/>
    <property type="project" value="UniProtKB-SubCell"/>
</dbReference>
<feature type="transmembrane region" description="Helical" evidence="8">
    <location>
        <begin position="138"/>
        <end position="159"/>
    </location>
</feature>
<dbReference type="PANTHER" id="PTHR30047:SF7">
    <property type="entry name" value="HIGH-AFFINITY CHOLINE TRANSPORT PROTEIN"/>
    <property type="match status" value="1"/>
</dbReference>
<comment type="subcellular location">
    <subcellularLocation>
        <location evidence="1">Cell membrane</location>
        <topology evidence="1">Multi-pass membrane protein</topology>
    </subcellularLocation>
</comment>
<keyword evidence="7 8" id="KW-0472">Membrane</keyword>
<evidence type="ECO:0000256" key="4">
    <source>
        <dbReference type="ARBA" id="ARBA00022475"/>
    </source>
</evidence>
<dbReference type="NCBIfam" id="TIGR00842">
    <property type="entry name" value="bcct"/>
    <property type="match status" value="1"/>
</dbReference>
<evidence type="ECO:0000256" key="8">
    <source>
        <dbReference type="SAM" id="Phobius"/>
    </source>
</evidence>
<accession>A0A9X4AGD1</accession>
<evidence type="ECO:0000313" key="9">
    <source>
        <dbReference type="EMBL" id="MDC3416963.1"/>
    </source>
</evidence>
<protein>
    <submittedName>
        <fullName evidence="9">BCCT family transporter</fullName>
    </submittedName>
</protein>
<organism evidence="9 10">
    <name type="scientific">Aquibacillus salsiterrae</name>
    <dbReference type="NCBI Taxonomy" id="2950439"/>
    <lineage>
        <taxon>Bacteria</taxon>
        <taxon>Bacillati</taxon>
        <taxon>Bacillota</taxon>
        <taxon>Bacilli</taxon>
        <taxon>Bacillales</taxon>
        <taxon>Bacillaceae</taxon>
        <taxon>Aquibacillus</taxon>
    </lineage>
</organism>
<dbReference type="PANTHER" id="PTHR30047">
    <property type="entry name" value="HIGH-AFFINITY CHOLINE TRANSPORT PROTEIN-RELATED"/>
    <property type="match status" value="1"/>
</dbReference>
<evidence type="ECO:0000313" key="10">
    <source>
        <dbReference type="Proteomes" id="UP001145069"/>
    </source>
</evidence>
<feature type="transmembrane region" description="Helical" evidence="8">
    <location>
        <begin position="84"/>
        <end position="108"/>
    </location>
</feature>
<gene>
    <name evidence="9" type="ORF">NC799_08510</name>
</gene>
<comment type="caution">
    <text evidence="9">The sequence shown here is derived from an EMBL/GenBank/DDBJ whole genome shotgun (WGS) entry which is preliminary data.</text>
</comment>
<name>A0A9X4AGD1_9BACI</name>
<keyword evidence="6 8" id="KW-1133">Transmembrane helix</keyword>
<feature type="transmembrane region" description="Helical" evidence="8">
    <location>
        <begin position="466"/>
        <end position="489"/>
    </location>
</feature>
<feature type="transmembrane region" description="Helical" evidence="8">
    <location>
        <begin position="313"/>
        <end position="331"/>
    </location>
</feature>
<feature type="transmembrane region" description="Helical" evidence="8">
    <location>
        <begin position="48"/>
        <end position="72"/>
    </location>
</feature>
<evidence type="ECO:0000256" key="1">
    <source>
        <dbReference type="ARBA" id="ARBA00004651"/>
    </source>
</evidence>
<dbReference type="Proteomes" id="UP001145069">
    <property type="component" value="Unassembled WGS sequence"/>
</dbReference>
<evidence type="ECO:0000256" key="2">
    <source>
        <dbReference type="ARBA" id="ARBA00005658"/>
    </source>
</evidence>
<feature type="transmembrane region" description="Helical" evidence="8">
    <location>
        <begin position="190"/>
        <end position="212"/>
    </location>
</feature>
<reference evidence="9" key="1">
    <citation type="submission" date="2022-06" db="EMBL/GenBank/DDBJ databases">
        <title>Aquibacillus sp. a new bacterium isolated from soil saline samples.</title>
        <authorList>
            <person name="Galisteo C."/>
            <person name="De La Haba R."/>
            <person name="Sanchez-Porro C."/>
            <person name="Ventosa A."/>
        </authorList>
    </citation>
    <scope>NUCLEOTIDE SEQUENCE</scope>
    <source>
        <strain evidence="9">3ASR75-54</strain>
    </source>
</reference>
<sequence>MDKNVWKNPVFSISAFVILFLVIVGALIPNRFGEVAGRLFNFTTVNFGWFYLFSVFALILFLVFLAISKYGAIRLGGENERPEFSFFTWIGMLFSAGFGAGLVFWGVAEPMSHFFSTPFGDLEGQTEEAARVAMGYAFFHWGVSQWSVFAIVGLVIGFLQFRKKKNGLVSTALEPVTGNNPIVKNSIDSLSVIATVLGIATSLGLGVLQMNGGLNFVMGTENSIAVQLIIIVVIFIAYMLSSTTGLDKGIKYLSNLNLGLALGLLLYVFFAGPTVFILETFTLSIGDYIVNFVGYSLRLQPYKGGTWVRDWTIFYWAWAIAWSPFVGAFVARVSRGRTIREFIMGVMVIPPLIACLWIATFGGTALWSDLNKGTNIAEAVNEDLTSALFQLFNYLPFTPIMSILSILLIFTFLVTSADSATYILSSMTTRGSTHPPRSAKYVWGVLMSAIAGVLLYAGGLDALQTASLIAALPFTVLIILLMFALVKLLKKEPLPIRKADLRRLSRLNRALKEQEGKK</sequence>
<feature type="transmembrane region" description="Helical" evidence="8">
    <location>
        <begin position="400"/>
        <end position="420"/>
    </location>
</feature>
<feature type="transmembrane region" description="Helical" evidence="8">
    <location>
        <begin position="224"/>
        <end position="246"/>
    </location>
</feature>
<keyword evidence="5 8" id="KW-0812">Transmembrane</keyword>